<dbReference type="InterPro" id="IPR051339">
    <property type="entry name" value="DnaJ_subfamily_B"/>
</dbReference>
<keyword evidence="1" id="KW-0143">Chaperone</keyword>
<feature type="domain" description="J" evidence="2">
    <location>
        <begin position="4"/>
        <end position="68"/>
    </location>
</feature>
<dbReference type="GeneID" id="100214993"/>
<dbReference type="SUPFAM" id="SSF46565">
    <property type="entry name" value="Chaperone J-domain"/>
    <property type="match status" value="1"/>
</dbReference>
<evidence type="ECO:0000313" key="3">
    <source>
        <dbReference type="Proteomes" id="UP001652625"/>
    </source>
</evidence>
<name>A0ABM4BE40_HYDVU</name>
<protein>
    <submittedName>
        <fullName evidence="4">DnaJ homolog subfamily B member 4</fullName>
    </submittedName>
</protein>
<dbReference type="PROSITE" id="PS50076">
    <property type="entry name" value="DNAJ_2"/>
    <property type="match status" value="1"/>
</dbReference>
<reference evidence="4" key="2">
    <citation type="submission" date="2025-08" db="UniProtKB">
        <authorList>
            <consortium name="RefSeq"/>
        </authorList>
    </citation>
    <scope>IDENTIFICATION</scope>
</reference>
<keyword evidence="3" id="KW-1185">Reference proteome</keyword>
<organism evidence="3 4">
    <name type="scientific">Hydra vulgaris</name>
    <name type="common">Hydra</name>
    <name type="synonym">Hydra attenuata</name>
    <dbReference type="NCBI Taxonomy" id="6087"/>
    <lineage>
        <taxon>Eukaryota</taxon>
        <taxon>Metazoa</taxon>
        <taxon>Cnidaria</taxon>
        <taxon>Hydrozoa</taxon>
        <taxon>Hydroidolina</taxon>
        <taxon>Anthoathecata</taxon>
        <taxon>Aplanulata</taxon>
        <taxon>Hydridae</taxon>
        <taxon>Hydra</taxon>
    </lineage>
</organism>
<dbReference type="SMART" id="SM00271">
    <property type="entry name" value="DnaJ"/>
    <property type="match status" value="1"/>
</dbReference>
<dbReference type="RefSeq" id="XP_065647216.1">
    <property type="nucleotide sequence ID" value="XM_065791144.1"/>
</dbReference>
<dbReference type="InterPro" id="IPR001623">
    <property type="entry name" value="DnaJ_domain"/>
</dbReference>
<evidence type="ECO:0000313" key="4">
    <source>
        <dbReference type="RefSeq" id="XP_065647216.1"/>
    </source>
</evidence>
<dbReference type="Gene3D" id="2.60.260.20">
    <property type="entry name" value="Urease metallochaperone UreE, N-terminal domain"/>
    <property type="match status" value="2"/>
</dbReference>
<sequence length="344" mass="38919">MGKDYYKILGVEKSADGAALKKAYRKLALKYHPDKNKQPGAEEKFKEISEAYEVLSDDKKREIYDKYGENGLKNGFNPDASHMNGDQTFNFGENCGFQTFTFTSGDAFNTFSRVFGESGDGFESLFSRFNGFPHTNSRIFSDEEVNFNFDPRSQKANKRQKIQDPPIIKDLFVSLEDISYGCSKQIKITKKVLCEDGQSYASEQKILSIEIKKGWKEGTKITFPKEGDQIKGHIPADIVFVIRDKSHPYYSRDKNNNLIFKPKISLREALCGGQIPVPLINGDVKTISWNKVIQPGERNIISGCGLPNPKCNDKFSDLIVEFDIIFPTELSTSSKQTIRNLLPQ</sequence>
<evidence type="ECO:0000259" key="2">
    <source>
        <dbReference type="PROSITE" id="PS50076"/>
    </source>
</evidence>
<dbReference type="PROSITE" id="PS00636">
    <property type="entry name" value="DNAJ_1"/>
    <property type="match status" value="1"/>
</dbReference>
<dbReference type="PRINTS" id="PR00625">
    <property type="entry name" value="JDOMAIN"/>
</dbReference>
<dbReference type="Pfam" id="PF00226">
    <property type="entry name" value="DnaJ"/>
    <property type="match status" value="1"/>
</dbReference>
<dbReference type="Proteomes" id="UP001652625">
    <property type="component" value="Chromosome 02"/>
</dbReference>
<dbReference type="InterPro" id="IPR002939">
    <property type="entry name" value="DnaJ_C"/>
</dbReference>
<reference evidence="3" key="1">
    <citation type="submission" date="2025-05" db="UniProtKB">
        <authorList>
            <consortium name="RefSeq"/>
        </authorList>
    </citation>
    <scope>NUCLEOTIDE SEQUENCE [LARGE SCALE GENOMIC DNA]</scope>
</reference>
<dbReference type="Pfam" id="PF01556">
    <property type="entry name" value="DnaJ_C"/>
    <property type="match status" value="1"/>
</dbReference>
<dbReference type="InterPro" id="IPR018253">
    <property type="entry name" value="DnaJ_domain_CS"/>
</dbReference>
<dbReference type="SUPFAM" id="SSF49493">
    <property type="entry name" value="HSP40/DnaJ peptide-binding domain"/>
    <property type="match status" value="2"/>
</dbReference>
<evidence type="ECO:0000256" key="1">
    <source>
        <dbReference type="ARBA" id="ARBA00023186"/>
    </source>
</evidence>
<accession>A0ABM4BE40</accession>
<gene>
    <name evidence="4" type="primary">LOC100214993</name>
</gene>
<dbReference type="CDD" id="cd06257">
    <property type="entry name" value="DnaJ"/>
    <property type="match status" value="1"/>
</dbReference>
<dbReference type="InterPro" id="IPR036869">
    <property type="entry name" value="J_dom_sf"/>
</dbReference>
<dbReference type="CDD" id="cd10747">
    <property type="entry name" value="DnaJ_C"/>
    <property type="match status" value="1"/>
</dbReference>
<dbReference type="Gene3D" id="1.10.287.110">
    <property type="entry name" value="DnaJ domain"/>
    <property type="match status" value="1"/>
</dbReference>
<proteinExistence type="predicted"/>
<dbReference type="InterPro" id="IPR008971">
    <property type="entry name" value="HSP40/DnaJ_pept-bd"/>
</dbReference>
<dbReference type="PANTHER" id="PTHR24078">
    <property type="entry name" value="DNAJ HOMOLOG SUBFAMILY C MEMBER"/>
    <property type="match status" value="1"/>
</dbReference>
<dbReference type="PANTHER" id="PTHR24078:SF553">
    <property type="entry name" value="DNAJ HOMOLOG SUBFAMILY B MEMBER 5"/>
    <property type="match status" value="1"/>
</dbReference>